<organism evidence="3 4">
    <name type="scientific">Streptomyces noursei</name>
    <name type="common">Streptomyces albulus</name>
    <dbReference type="NCBI Taxonomy" id="1971"/>
    <lineage>
        <taxon>Bacteria</taxon>
        <taxon>Bacillati</taxon>
        <taxon>Actinomycetota</taxon>
        <taxon>Actinomycetes</taxon>
        <taxon>Kitasatosporales</taxon>
        <taxon>Streptomycetaceae</taxon>
        <taxon>Streptomyces</taxon>
    </lineage>
</organism>
<dbReference type="EMBL" id="BHXC01000002">
    <property type="protein sequence ID" value="GCB87834.1"/>
    <property type="molecule type" value="Genomic_DNA"/>
</dbReference>
<dbReference type="Proteomes" id="UP000288351">
    <property type="component" value="Unassembled WGS sequence"/>
</dbReference>
<accession>A0A401QR40</accession>
<dbReference type="PANTHER" id="PTHR39515">
    <property type="entry name" value="CONSERVED PROTEIN"/>
    <property type="match status" value="1"/>
</dbReference>
<dbReference type="PANTHER" id="PTHR39515:SF2">
    <property type="entry name" value="HTH-TYPE TRANSCRIPTIONAL REGULATOR RV0880"/>
    <property type="match status" value="1"/>
</dbReference>
<gene>
    <name evidence="3" type="ORF">SALB_00503</name>
</gene>
<dbReference type="Pfam" id="PF01047">
    <property type="entry name" value="MarR"/>
    <property type="match status" value="1"/>
</dbReference>
<evidence type="ECO:0000313" key="3">
    <source>
        <dbReference type="EMBL" id="GCB87834.1"/>
    </source>
</evidence>
<reference evidence="3 4" key="1">
    <citation type="journal article" date="2019" name="Microbiol. Resour. Announc.">
        <title>Draft Genome Sequence of the Most Traditional epsilon-Poly-l-Lysine Producer, Streptomyces albulus NBRC14147.</title>
        <authorList>
            <person name="Yamanaka K."/>
            <person name="Hamano Y."/>
        </authorList>
    </citation>
    <scope>NUCLEOTIDE SEQUENCE [LARGE SCALE GENOMIC DNA]</scope>
    <source>
        <strain evidence="3 4">NBRC 14147</strain>
    </source>
</reference>
<evidence type="ECO:0000259" key="2">
    <source>
        <dbReference type="PROSITE" id="PS50995"/>
    </source>
</evidence>
<feature type="region of interest" description="Disordered" evidence="1">
    <location>
        <begin position="139"/>
        <end position="167"/>
    </location>
</feature>
<proteinExistence type="predicted"/>
<dbReference type="InterPro" id="IPR000835">
    <property type="entry name" value="HTH_MarR-typ"/>
</dbReference>
<dbReference type="AlphaFoldDB" id="A0A401QR40"/>
<dbReference type="SMART" id="SM00347">
    <property type="entry name" value="HTH_MARR"/>
    <property type="match status" value="1"/>
</dbReference>
<comment type="caution">
    <text evidence="3">The sequence shown here is derived from an EMBL/GenBank/DDBJ whole genome shotgun (WGS) entry which is preliminary data.</text>
</comment>
<name>A0A401QR40_STRNR</name>
<dbReference type="SUPFAM" id="SSF46785">
    <property type="entry name" value="Winged helix' DNA-binding domain"/>
    <property type="match status" value="1"/>
</dbReference>
<dbReference type="RefSeq" id="WP_020930383.1">
    <property type="nucleotide sequence ID" value="NZ_BHXC01000002.1"/>
</dbReference>
<evidence type="ECO:0000313" key="4">
    <source>
        <dbReference type="Proteomes" id="UP000288351"/>
    </source>
</evidence>
<protein>
    <submittedName>
        <fullName evidence="3">MarR family transcriptional regulator</fullName>
    </submittedName>
</protein>
<feature type="domain" description="HTH marR-type" evidence="2">
    <location>
        <begin position="8"/>
        <end position="139"/>
    </location>
</feature>
<dbReference type="InterPro" id="IPR036388">
    <property type="entry name" value="WH-like_DNA-bd_sf"/>
</dbReference>
<sequence>MTIGDDAALQLVISLHRLTRSLRRSATADSVQLTHLAVLALLTQRGPSRIGEIAQWVPCSQPTATAAVLGLESAGLVRREADPQDRRASRVLLTEEGTATLANVARGEAQVLARRLTALQPDEIRRLVEVEPLLRRLAEAGDGPADARSGPPGNAPPALWSREATDG</sequence>
<dbReference type="InterPro" id="IPR036390">
    <property type="entry name" value="WH_DNA-bd_sf"/>
</dbReference>
<dbReference type="PROSITE" id="PS50995">
    <property type="entry name" value="HTH_MARR_2"/>
    <property type="match status" value="1"/>
</dbReference>
<dbReference type="InterPro" id="IPR052526">
    <property type="entry name" value="HTH-type_Bedaq_tolerance"/>
</dbReference>
<dbReference type="GO" id="GO:0003700">
    <property type="term" value="F:DNA-binding transcription factor activity"/>
    <property type="evidence" value="ECO:0007669"/>
    <property type="project" value="InterPro"/>
</dbReference>
<evidence type="ECO:0000256" key="1">
    <source>
        <dbReference type="SAM" id="MobiDB-lite"/>
    </source>
</evidence>
<dbReference type="Gene3D" id="1.10.10.10">
    <property type="entry name" value="Winged helix-like DNA-binding domain superfamily/Winged helix DNA-binding domain"/>
    <property type="match status" value="1"/>
</dbReference>